<dbReference type="EMBL" id="JACIDM010000001">
    <property type="protein sequence ID" value="MBB4082174.1"/>
    <property type="molecule type" value="Genomic_DNA"/>
</dbReference>
<reference evidence="1 2" key="1">
    <citation type="submission" date="2020-08" db="EMBL/GenBank/DDBJ databases">
        <title>Genomic Encyclopedia of Type Strains, Phase IV (KMG-IV): sequencing the most valuable type-strain genomes for metagenomic binning, comparative biology and taxonomic classification.</title>
        <authorList>
            <person name="Goeker M."/>
        </authorList>
    </citation>
    <scope>NUCLEOTIDE SEQUENCE [LARGE SCALE GENOMIC DNA]</scope>
    <source>
        <strain evidence="1 2">DSM 23960</strain>
    </source>
</reference>
<keyword evidence="2" id="KW-1185">Reference proteome</keyword>
<comment type="caution">
    <text evidence="1">The sequence shown here is derived from an EMBL/GenBank/DDBJ whole genome shotgun (WGS) entry which is preliminary data.</text>
</comment>
<sequence>MIEVMLAVVVLAASGGTQELPAPVATLPPPPDAGICRPDPSSATRPVDLAWRFMETPADAHMTASNRQAAMAALLKPDARLFNGHDNIVLSSEAFLALVGVSGPGSPPQGAVVSTSGGTVMIVSMLGGGREMVTVVRTEGGCIATVATFYD</sequence>
<dbReference type="RefSeq" id="WP_183203282.1">
    <property type="nucleotide sequence ID" value="NZ_BAAAER010000004.1"/>
</dbReference>
<proteinExistence type="predicted"/>
<name>A0A7W6NP66_9CAUL</name>
<evidence type="ECO:0000313" key="1">
    <source>
        <dbReference type="EMBL" id="MBB4082174.1"/>
    </source>
</evidence>
<organism evidence="1 2">
    <name type="scientific">Brevundimonas lenta</name>
    <dbReference type="NCBI Taxonomy" id="424796"/>
    <lineage>
        <taxon>Bacteria</taxon>
        <taxon>Pseudomonadati</taxon>
        <taxon>Pseudomonadota</taxon>
        <taxon>Alphaproteobacteria</taxon>
        <taxon>Caulobacterales</taxon>
        <taxon>Caulobacteraceae</taxon>
        <taxon>Brevundimonas</taxon>
    </lineage>
</organism>
<gene>
    <name evidence="1" type="ORF">GGR12_001013</name>
</gene>
<evidence type="ECO:0000313" key="2">
    <source>
        <dbReference type="Proteomes" id="UP000529946"/>
    </source>
</evidence>
<protein>
    <submittedName>
        <fullName evidence="1">Uncharacterized protein</fullName>
    </submittedName>
</protein>
<dbReference type="Proteomes" id="UP000529946">
    <property type="component" value="Unassembled WGS sequence"/>
</dbReference>
<dbReference type="AlphaFoldDB" id="A0A7W6NP66"/>
<accession>A0A7W6NP66</accession>